<proteinExistence type="predicted"/>
<name>A0A8S5TAV3_9CAUD</name>
<evidence type="ECO:0000313" key="2">
    <source>
        <dbReference type="EMBL" id="DAF60163.1"/>
    </source>
</evidence>
<organism evidence="2">
    <name type="scientific">Siphoviridae sp. ctprd3</name>
    <dbReference type="NCBI Taxonomy" id="2827943"/>
    <lineage>
        <taxon>Viruses</taxon>
        <taxon>Duplodnaviria</taxon>
        <taxon>Heunggongvirae</taxon>
        <taxon>Uroviricota</taxon>
        <taxon>Caudoviricetes</taxon>
    </lineage>
</organism>
<evidence type="ECO:0000256" key="1">
    <source>
        <dbReference type="SAM" id="MobiDB-lite"/>
    </source>
</evidence>
<protein>
    <submittedName>
        <fullName evidence="2">Uncharacterized protein</fullName>
    </submittedName>
</protein>
<reference evidence="2" key="1">
    <citation type="journal article" date="2021" name="Proc. Natl. Acad. Sci. U.S.A.">
        <title>A Catalog of Tens of Thousands of Viruses from Human Metagenomes Reveals Hidden Associations with Chronic Diseases.</title>
        <authorList>
            <person name="Tisza M.J."/>
            <person name="Buck C.B."/>
        </authorList>
    </citation>
    <scope>NUCLEOTIDE SEQUENCE</scope>
    <source>
        <strain evidence="2">Ctprd3</strain>
    </source>
</reference>
<dbReference type="EMBL" id="BK032783">
    <property type="protein sequence ID" value="DAF60163.1"/>
    <property type="molecule type" value="Genomic_DNA"/>
</dbReference>
<sequence>MQIIKYFLNQSYNTLNYLLFQQNLITFANTGESHHKKLNKNEDNRTRHNRHH</sequence>
<feature type="region of interest" description="Disordered" evidence="1">
    <location>
        <begin position="31"/>
        <end position="52"/>
    </location>
</feature>
<accession>A0A8S5TAV3</accession>